<dbReference type="PROSITE" id="PS51819">
    <property type="entry name" value="VOC"/>
    <property type="match status" value="2"/>
</dbReference>
<dbReference type="SUPFAM" id="SSF54593">
    <property type="entry name" value="Glyoxalase/Bleomycin resistance protein/Dihydroxybiphenyl dioxygenase"/>
    <property type="match status" value="1"/>
</dbReference>
<dbReference type="InterPro" id="IPR011981">
    <property type="entry name" value="DHPA_dOase_Mn/Fe"/>
</dbReference>
<evidence type="ECO:0000256" key="5">
    <source>
        <dbReference type="ARBA" id="ARBA00022964"/>
    </source>
</evidence>
<keyword evidence="11" id="KW-1185">Reference proteome</keyword>
<evidence type="ECO:0000256" key="1">
    <source>
        <dbReference type="ARBA" id="ARBA00001954"/>
    </source>
</evidence>
<dbReference type="InterPro" id="IPR000486">
    <property type="entry name" value="Xdiol_ring_cleave_dOase_1/2"/>
</dbReference>
<feature type="domain" description="VOC" evidence="9">
    <location>
        <begin position="156"/>
        <end position="279"/>
    </location>
</feature>
<dbReference type="GO" id="GO:0008687">
    <property type="term" value="F:3,4-dihydroxyphenylacetate 2,3-dioxygenase activity"/>
    <property type="evidence" value="ECO:0007669"/>
    <property type="project" value="UniProtKB-EC"/>
</dbReference>
<dbReference type="Pfam" id="PF00903">
    <property type="entry name" value="Glyoxalase"/>
    <property type="match status" value="2"/>
</dbReference>
<comment type="caution">
    <text evidence="10">The sequence shown here is derived from an EMBL/GenBank/DDBJ whole genome shotgun (WGS) entry which is preliminary data.</text>
</comment>
<dbReference type="NCBIfam" id="TIGR02295">
    <property type="entry name" value="HpaD"/>
    <property type="match status" value="1"/>
</dbReference>
<dbReference type="AlphaFoldDB" id="A0A9X3S578"/>
<proteinExistence type="inferred from homology"/>
<organism evidence="10 11">
    <name type="scientific">Solirubrobacter ginsenosidimutans</name>
    <dbReference type="NCBI Taxonomy" id="490573"/>
    <lineage>
        <taxon>Bacteria</taxon>
        <taxon>Bacillati</taxon>
        <taxon>Actinomycetota</taxon>
        <taxon>Thermoleophilia</taxon>
        <taxon>Solirubrobacterales</taxon>
        <taxon>Solirubrobacteraceae</taxon>
        <taxon>Solirubrobacter</taxon>
    </lineage>
</organism>
<sequence>MALTITELLEAGPDPMPFDILRAAYVELHVRDLAASRRFYVDLLGLVVSAETDDALYLRGWEERVHHSIVLRQADQAAAARLGFRMRADADLDGLAHVLEGLGCTVWWVDGALPEMGRALRARDPFGFPLEFFHEIGLLDSQLQRYDLQRGAPIMRIDHFNLHSPAMEETFAFWQHLGFRCSEYISTDGEPEDERLAGAWLFRKPGVHDVALTLGRGPRLHHVGVWVPEPGGVLRTCDQLAAAGAGAAIERGPGRHGVSNAFFVYLRDPDGHRIELYTCDYYTGDPDHQPLRWSVADPRCRSFWGAVAPDSWYEESTELLGPDGRLIPTAAANLDERRARTQVMA</sequence>
<dbReference type="InterPro" id="IPR037523">
    <property type="entry name" value="VOC_core"/>
</dbReference>
<evidence type="ECO:0000256" key="8">
    <source>
        <dbReference type="RuleBase" id="RU000683"/>
    </source>
</evidence>
<evidence type="ECO:0000256" key="6">
    <source>
        <dbReference type="ARBA" id="ARBA00023002"/>
    </source>
</evidence>
<dbReference type="PROSITE" id="PS00082">
    <property type="entry name" value="EXTRADIOL_DIOXYGENAS"/>
    <property type="match status" value="1"/>
</dbReference>
<dbReference type="InterPro" id="IPR029068">
    <property type="entry name" value="Glyas_Bleomycin-R_OHBP_Dase"/>
</dbReference>
<evidence type="ECO:0000256" key="2">
    <source>
        <dbReference type="ARBA" id="ARBA00008784"/>
    </source>
</evidence>
<dbReference type="RefSeq" id="WP_270044575.1">
    <property type="nucleotide sequence ID" value="NZ_JAPDOD010000045.1"/>
</dbReference>
<reference evidence="10" key="1">
    <citation type="submission" date="2022-10" db="EMBL/GenBank/DDBJ databases">
        <title>The WGS of Solirubrobacter ginsenosidimutans DSM 21036.</title>
        <authorList>
            <person name="Jiang Z."/>
        </authorList>
    </citation>
    <scope>NUCLEOTIDE SEQUENCE</scope>
    <source>
        <strain evidence="10">DSM 21036</strain>
    </source>
</reference>
<comment type="cofactor">
    <cofactor evidence="1 8">
        <name>Fe(2+)</name>
        <dbReference type="ChEBI" id="CHEBI:29033"/>
    </cofactor>
</comment>
<evidence type="ECO:0000313" key="11">
    <source>
        <dbReference type="Proteomes" id="UP001149140"/>
    </source>
</evidence>
<keyword evidence="5 8" id="KW-0223">Dioxygenase</keyword>
<evidence type="ECO:0000256" key="4">
    <source>
        <dbReference type="ARBA" id="ARBA00022797"/>
    </source>
</evidence>
<keyword evidence="3" id="KW-0479">Metal-binding</keyword>
<feature type="domain" description="VOC" evidence="9">
    <location>
        <begin position="22"/>
        <end position="135"/>
    </location>
</feature>
<accession>A0A9X3S578</accession>
<dbReference type="EC" id="1.13.11.15" evidence="10"/>
<name>A0A9X3S578_9ACTN</name>
<dbReference type="GO" id="GO:0008198">
    <property type="term" value="F:ferrous iron binding"/>
    <property type="evidence" value="ECO:0007669"/>
    <property type="project" value="InterPro"/>
</dbReference>
<dbReference type="PANTHER" id="PTHR21366">
    <property type="entry name" value="GLYOXALASE FAMILY PROTEIN"/>
    <property type="match status" value="1"/>
</dbReference>
<comment type="similarity">
    <text evidence="2 8">Belongs to the extradiol ring-cleavage dioxygenase family.</text>
</comment>
<dbReference type="EMBL" id="JAPDOD010000045">
    <property type="protein sequence ID" value="MDA0165317.1"/>
    <property type="molecule type" value="Genomic_DNA"/>
</dbReference>
<evidence type="ECO:0000256" key="3">
    <source>
        <dbReference type="ARBA" id="ARBA00022723"/>
    </source>
</evidence>
<dbReference type="InterPro" id="IPR004360">
    <property type="entry name" value="Glyas_Fos-R_dOase_dom"/>
</dbReference>
<protein>
    <submittedName>
        <fullName evidence="10">3,4-dihydroxyphenylacetate 2,3-dioxygenase</fullName>
        <ecNumber evidence="10">1.13.11.15</ecNumber>
    </submittedName>
</protein>
<evidence type="ECO:0000259" key="9">
    <source>
        <dbReference type="PROSITE" id="PS51819"/>
    </source>
</evidence>
<dbReference type="Gene3D" id="3.10.180.10">
    <property type="entry name" value="2,3-Dihydroxybiphenyl 1,2-Dioxygenase, domain 1"/>
    <property type="match status" value="2"/>
</dbReference>
<evidence type="ECO:0000256" key="7">
    <source>
        <dbReference type="ARBA" id="ARBA00023004"/>
    </source>
</evidence>
<keyword evidence="7 8" id="KW-0408">Iron</keyword>
<gene>
    <name evidence="10" type="primary">hpaD</name>
    <name evidence="10" type="ORF">OM076_33925</name>
</gene>
<keyword evidence="4 8" id="KW-0058">Aromatic hydrocarbons catabolism</keyword>
<keyword evidence="6 8" id="KW-0560">Oxidoreductase</keyword>
<dbReference type="InterPro" id="IPR050383">
    <property type="entry name" value="GlyoxalaseI/FosfomycinResist"/>
</dbReference>
<dbReference type="Proteomes" id="UP001149140">
    <property type="component" value="Unassembled WGS sequence"/>
</dbReference>
<evidence type="ECO:0000313" key="10">
    <source>
        <dbReference type="EMBL" id="MDA0165317.1"/>
    </source>
</evidence>